<dbReference type="GO" id="GO:0030174">
    <property type="term" value="P:regulation of DNA-templated DNA replication initiation"/>
    <property type="evidence" value="ECO:0007669"/>
    <property type="project" value="InterPro"/>
</dbReference>
<dbReference type="CDD" id="cd08767">
    <property type="entry name" value="Cdt1_c"/>
    <property type="match status" value="1"/>
</dbReference>
<evidence type="ECO:0000259" key="4">
    <source>
        <dbReference type="SMART" id="SM01075"/>
    </source>
</evidence>
<reference evidence="5" key="2">
    <citation type="submission" date="2023-04" db="EMBL/GenBank/DDBJ databases">
        <authorList>
            <person name="Bruccoleri R.E."/>
            <person name="Oakeley E.J."/>
            <person name="Faust A.-M."/>
            <person name="Dessus-Babus S."/>
            <person name="Altorfer M."/>
            <person name="Burckhardt D."/>
            <person name="Oertli M."/>
            <person name="Naumann U."/>
            <person name="Petersen F."/>
            <person name="Wong J."/>
        </authorList>
    </citation>
    <scope>NUCLEOTIDE SEQUENCE</scope>
    <source>
        <strain evidence="5">GSM-AAB239-AS_SAM_17_03QT</strain>
        <tissue evidence="5">Leaf</tissue>
    </source>
</reference>
<feature type="region of interest" description="Disordered" evidence="3">
    <location>
        <begin position="380"/>
        <end position="412"/>
    </location>
</feature>
<keyword evidence="2" id="KW-0131">Cell cycle</keyword>
<feature type="compositionally biased region" description="Basic and acidic residues" evidence="3">
    <location>
        <begin position="56"/>
        <end position="67"/>
    </location>
</feature>
<feature type="region of interest" description="Disordered" evidence="3">
    <location>
        <begin position="215"/>
        <end position="290"/>
    </location>
</feature>
<gene>
    <name evidence="5" type="ORF">M6B38_391880</name>
</gene>
<dbReference type="GO" id="GO:0005634">
    <property type="term" value="C:nucleus"/>
    <property type="evidence" value="ECO:0007669"/>
    <property type="project" value="TreeGrafter"/>
</dbReference>
<dbReference type="CDD" id="cd08674">
    <property type="entry name" value="Cdt1_m"/>
    <property type="match status" value="1"/>
</dbReference>
<dbReference type="PANTHER" id="PTHR28637:SF1">
    <property type="entry name" value="DNA REPLICATION FACTOR CDT1"/>
    <property type="match status" value="1"/>
</dbReference>
<feature type="region of interest" description="Disordered" evidence="3">
    <location>
        <begin position="1"/>
        <end position="100"/>
    </location>
</feature>
<dbReference type="Pfam" id="PF08839">
    <property type="entry name" value="CDT1"/>
    <property type="match status" value="1"/>
</dbReference>
<evidence type="ECO:0000313" key="5">
    <source>
        <dbReference type="EMBL" id="KAJ6821603.1"/>
    </source>
</evidence>
<dbReference type="GO" id="GO:0070182">
    <property type="term" value="F:DNA polymerase binding"/>
    <property type="evidence" value="ECO:0007669"/>
    <property type="project" value="TreeGrafter"/>
</dbReference>
<dbReference type="InterPro" id="IPR036390">
    <property type="entry name" value="WH_DNA-bd_sf"/>
</dbReference>
<name>A0AAX6FZG8_IRIPA</name>
<dbReference type="GO" id="GO:0003677">
    <property type="term" value="F:DNA binding"/>
    <property type="evidence" value="ECO:0007669"/>
    <property type="project" value="InterPro"/>
</dbReference>
<keyword evidence="6" id="KW-1185">Reference proteome</keyword>
<dbReference type="SMART" id="SM01075">
    <property type="entry name" value="CDT1"/>
    <property type="match status" value="1"/>
</dbReference>
<protein>
    <submittedName>
        <fullName evidence="5">CDT1-like protein a, chloroplastic</fullName>
    </submittedName>
</protein>
<dbReference type="AlphaFoldDB" id="A0AAX6FZG8"/>
<dbReference type="Proteomes" id="UP001140949">
    <property type="component" value="Unassembled WGS sequence"/>
</dbReference>
<dbReference type="InterPro" id="IPR038090">
    <property type="entry name" value="Cdt1_C_WH_dom_sf"/>
</dbReference>
<feature type="compositionally biased region" description="Low complexity" evidence="3">
    <location>
        <begin position="19"/>
        <end position="36"/>
    </location>
</feature>
<dbReference type="PANTHER" id="PTHR28637">
    <property type="entry name" value="DNA REPLICATION FACTOR CDT1"/>
    <property type="match status" value="1"/>
</dbReference>
<reference evidence="5" key="1">
    <citation type="journal article" date="2023" name="GigaByte">
        <title>Genome assembly of the bearded iris, Iris pallida Lam.</title>
        <authorList>
            <person name="Bruccoleri R.E."/>
            <person name="Oakeley E.J."/>
            <person name="Faust A.M.E."/>
            <person name="Altorfer M."/>
            <person name="Dessus-Babus S."/>
            <person name="Burckhardt D."/>
            <person name="Oertli M."/>
            <person name="Naumann U."/>
            <person name="Petersen F."/>
            <person name="Wong J."/>
        </authorList>
    </citation>
    <scope>NUCLEOTIDE SEQUENCE</scope>
    <source>
        <strain evidence="5">GSM-AAB239-AS_SAM_17_03QT</strain>
    </source>
</reference>
<feature type="domain" description="CDT1 Geminin-binding" evidence="4">
    <location>
        <begin position="102"/>
        <end position="232"/>
    </location>
</feature>
<dbReference type="SUPFAM" id="SSF46785">
    <property type="entry name" value="Winged helix' DNA-binding domain"/>
    <property type="match status" value="1"/>
</dbReference>
<evidence type="ECO:0000256" key="2">
    <source>
        <dbReference type="ARBA" id="ARBA00023306"/>
    </source>
</evidence>
<comment type="caution">
    <text evidence="5">The sequence shown here is derived from an EMBL/GenBank/DDBJ whole genome shotgun (WGS) entry which is preliminary data.</text>
</comment>
<dbReference type="FunFam" id="1.10.10.1420:FF:000003">
    <property type="entry name" value="CDT1-like protein a chloroplastic"/>
    <property type="match status" value="1"/>
</dbReference>
<accession>A0AAX6FZG8</accession>
<dbReference type="GO" id="GO:0000076">
    <property type="term" value="P:DNA replication checkpoint signaling"/>
    <property type="evidence" value="ECO:0007669"/>
    <property type="project" value="TreeGrafter"/>
</dbReference>
<dbReference type="InterPro" id="IPR032054">
    <property type="entry name" value="Cdt1_C"/>
</dbReference>
<evidence type="ECO:0000256" key="1">
    <source>
        <dbReference type="ARBA" id="ARBA00008356"/>
    </source>
</evidence>
<dbReference type="Pfam" id="PF16679">
    <property type="entry name" value="CDT1_C"/>
    <property type="match status" value="1"/>
</dbReference>
<comment type="similarity">
    <text evidence="1">Belongs to the Cdt1 family.</text>
</comment>
<evidence type="ECO:0000256" key="3">
    <source>
        <dbReference type="SAM" id="MobiDB-lite"/>
    </source>
</evidence>
<dbReference type="GO" id="GO:0000278">
    <property type="term" value="P:mitotic cell cycle"/>
    <property type="evidence" value="ECO:0007669"/>
    <property type="project" value="TreeGrafter"/>
</dbReference>
<proteinExistence type="inferred from homology"/>
<dbReference type="InterPro" id="IPR045173">
    <property type="entry name" value="Cdt1"/>
</dbReference>
<dbReference type="EMBL" id="JANAVB010024997">
    <property type="protein sequence ID" value="KAJ6821603.1"/>
    <property type="molecule type" value="Genomic_DNA"/>
</dbReference>
<feature type="compositionally biased region" description="Polar residues" evidence="3">
    <location>
        <begin position="279"/>
        <end position="288"/>
    </location>
</feature>
<evidence type="ECO:0000313" key="6">
    <source>
        <dbReference type="Proteomes" id="UP001140949"/>
    </source>
</evidence>
<dbReference type="Gene3D" id="1.10.10.1420">
    <property type="entry name" value="DNA replication factor Cdt1, C-terminal WH domain"/>
    <property type="match status" value="1"/>
</dbReference>
<organism evidence="5 6">
    <name type="scientific">Iris pallida</name>
    <name type="common">Sweet iris</name>
    <dbReference type="NCBI Taxonomy" id="29817"/>
    <lineage>
        <taxon>Eukaryota</taxon>
        <taxon>Viridiplantae</taxon>
        <taxon>Streptophyta</taxon>
        <taxon>Embryophyta</taxon>
        <taxon>Tracheophyta</taxon>
        <taxon>Spermatophyta</taxon>
        <taxon>Magnoliopsida</taxon>
        <taxon>Liliopsida</taxon>
        <taxon>Asparagales</taxon>
        <taxon>Iridaceae</taxon>
        <taxon>Iridoideae</taxon>
        <taxon>Irideae</taxon>
        <taxon>Iris</taxon>
    </lineage>
</organism>
<dbReference type="GO" id="GO:0071163">
    <property type="term" value="P:DNA replication preinitiation complex assembly"/>
    <property type="evidence" value="ECO:0007669"/>
    <property type="project" value="InterPro"/>
</dbReference>
<dbReference type="InterPro" id="IPR014939">
    <property type="entry name" value="CDT1_Gemini-bd-like"/>
</dbReference>
<feature type="compositionally biased region" description="Polar residues" evidence="3">
    <location>
        <begin position="232"/>
        <end position="260"/>
    </location>
</feature>
<sequence>MAPLSRSKKNAAAAADTPIKSQPSKSSPASSVSDDIATPEKPTQPRTRRRVAMSVKEVRRAAEELQRSKKGPGPSGLDRSGLDLLPAEEAPRPSRSRVPAELPEKYETLAKIFDFMASSIRLLRMKGMSPIFPNICASVENLTNRRFTHEHLLQLKYILPEAIVVRKVILGDNVTGWKPELHVTLQVEAIGDIAKGKEDSGSALRRVFRERLANFSKEHPEGDDVPEAQLPGPSNQTKSSIHLNSYSPSVQPSSDTSPCQQLAAPSHMSGSFKRRFSQKLPTPDSQKTPLACYSKTLPEGDPLDYVAPSPIKYTMKLPLNRKSLLGCPAPLPSSCTLATHEEEAKKPTMSDDKCQKKLHTFDGTPAKLVTTPSRLMAATPEMQTPKRSRSTMEFNSPPMGFNSSPPNKSMRRSTRTQLFTTPTKNVIKVDQETRVKGSSVDDTLSFLPESLLQSVREKEKKALEEKDAGVVEAKRRQKLIAGLPNIFDIILLIFQSSKHSVMTKQDLIYKIVVNNSKIVDRGEVEEQLKLLQELVPDWISEKMASSGDILCRVNKISTSGEIRQRLAEAE</sequence>